<feature type="transmembrane region" description="Helical" evidence="6">
    <location>
        <begin position="145"/>
        <end position="171"/>
    </location>
</feature>
<keyword evidence="8" id="KW-1185">Reference proteome</keyword>
<keyword evidence="4 6" id="KW-1133">Transmembrane helix</keyword>
<evidence type="ECO:0000256" key="5">
    <source>
        <dbReference type="ARBA" id="ARBA00023136"/>
    </source>
</evidence>
<dbReference type="Pfam" id="PF01810">
    <property type="entry name" value="LysE"/>
    <property type="match status" value="1"/>
</dbReference>
<reference evidence="7 8" key="1">
    <citation type="submission" date="2017-11" db="EMBL/GenBank/DDBJ databases">
        <title>Genomic Encyclopedia of Archaeal and Bacterial Type Strains, Phase II (KMG-II): From Individual Species to Whole Genera.</title>
        <authorList>
            <person name="Goeker M."/>
        </authorList>
    </citation>
    <scope>NUCLEOTIDE SEQUENCE [LARGE SCALE GENOMIC DNA]</scope>
    <source>
        <strain evidence="7 8">DSM 29128</strain>
    </source>
</reference>
<evidence type="ECO:0000256" key="6">
    <source>
        <dbReference type="SAM" id="Phobius"/>
    </source>
</evidence>
<keyword evidence="5 6" id="KW-0472">Membrane</keyword>
<evidence type="ECO:0000256" key="2">
    <source>
        <dbReference type="ARBA" id="ARBA00022475"/>
    </source>
</evidence>
<dbReference type="Proteomes" id="UP000228531">
    <property type="component" value="Unassembled WGS sequence"/>
</dbReference>
<feature type="transmembrane region" description="Helical" evidence="6">
    <location>
        <begin position="183"/>
        <end position="204"/>
    </location>
</feature>
<proteinExistence type="predicted"/>
<dbReference type="AlphaFoldDB" id="A0A2M8W2N5"/>
<dbReference type="PANTHER" id="PTHR30086">
    <property type="entry name" value="ARGININE EXPORTER PROTEIN ARGO"/>
    <property type="match status" value="1"/>
</dbReference>
<dbReference type="OrthoDB" id="7659099at2"/>
<accession>A0A2M8W2N5</accession>
<comment type="subcellular location">
    <subcellularLocation>
        <location evidence="1">Cell membrane</location>
        <topology evidence="1">Multi-pass membrane protein</topology>
    </subcellularLocation>
</comment>
<sequence length="208" mass="21676">MTFLLDLAPIALAFFVVAVSPGPANIAVATIAMRMGRGAAMRFGMGLGVGLAIWGGVAATGMGAILQSSVVLLTALKVFGGLYLLWLAWQSWRSAMTPQSQELAAAAQGRWFIKGLILNLSNPKAVVAWMAALSMGMGAEDTMSGLLAATLVCMTLGFLNYAAHALAFSWAGFMRGYQRARRWIDGAVAALLAAAGLGLLRSALARAP</sequence>
<evidence type="ECO:0000256" key="4">
    <source>
        <dbReference type="ARBA" id="ARBA00022989"/>
    </source>
</evidence>
<feature type="transmembrane region" description="Helical" evidence="6">
    <location>
        <begin position="45"/>
        <end position="65"/>
    </location>
</feature>
<evidence type="ECO:0000256" key="3">
    <source>
        <dbReference type="ARBA" id="ARBA00022692"/>
    </source>
</evidence>
<feature type="transmembrane region" description="Helical" evidence="6">
    <location>
        <begin position="111"/>
        <end position="133"/>
    </location>
</feature>
<evidence type="ECO:0000313" key="8">
    <source>
        <dbReference type="Proteomes" id="UP000228531"/>
    </source>
</evidence>
<name>A0A2M8W2N5_9RHOB</name>
<organism evidence="7 8">
    <name type="scientific">Yoonia maricola</name>
    <dbReference type="NCBI Taxonomy" id="420999"/>
    <lineage>
        <taxon>Bacteria</taxon>
        <taxon>Pseudomonadati</taxon>
        <taxon>Pseudomonadota</taxon>
        <taxon>Alphaproteobacteria</taxon>
        <taxon>Rhodobacterales</taxon>
        <taxon>Paracoccaceae</taxon>
        <taxon>Yoonia</taxon>
    </lineage>
</organism>
<evidence type="ECO:0000256" key="1">
    <source>
        <dbReference type="ARBA" id="ARBA00004651"/>
    </source>
</evidence>
<protein>
    <submittedName>
        <fullName evidence="7">Threonine/homoserine/homoserine lactone efflux protein</fullName>
    </submittedName>
</protein>
<comment type="caution">
    <text evidence="7">The sequence shown here is derived from an EMBL/GenBank/DDBJ whole genome shotgun (WGS) entry which is preliminary data.</text>
</comment>
<dbReference type="GO" id="GO:0005886">
    <property type="term" value="C:plasma membrane"/>
    <property type="evidence" value="ECO:0007669"/>
    <property type="project" value="UniProtKB-SubCell"/>
</dbReference>
<dbReference type="GO" id="GO:0015171">
    <property type="term" value="F:amino acid transmembrane transporter activity"/>
    <property type="evidence" value="ECO:0007669"/>
    <property type="project" value="TreeGrafter"/>
</dbReference>
<dbReference type="InterPro" id="IPR001123">
    <property type="entry name" value="LeuE-type"/>
</dbReference>
<feature type="transmembrane region" description="Helical" evidence="6">
    <location>
        <begin position="71"/>
        <end position="90"/>
    </location>
</feature>
<feature type="transmembrane region" description="Helical" evidence="6">
    <location>
        <begin position="12"/>
        <end position="33"/>
    </location>
</feature>
<keyword evidence="2" id="KW-1003">Cell membrane</keyword>
<keyword evidence="3 6" id="KW-0812">Transmembrane</keyword>
<dbReference type="EMBL" id="PGTY01000003">
    <property type="protein sequence ID" value="PJI85170.1"/>
    <property type="molecule type" value="Genomic_DNA"/>
</dbReference>
<gene>
    <name evidence="7" type="ORF">BC777_3168</name>
</gene>
<dbReference type="RefSeq" id="WP_100369345.1">
    <property type="nucleotide sequence ID" value="NZ_PGTY01000003.1"/>
</dbReference>
<evidence type="ECO:0000313" key="7">
    <source>
        <dbReference type="EMBL" id="PJI85170.1"/>
    </source>
</evidence>
<dbReference type="PANTHER" id="PTHR30086:SF19">
    <property type="entry name" value="THREONINE EFFLUX PROTEIN"/>
    <property type="match status" value="1"/>
</dbReference>